<dbReference type="InterPro" id="IPR036513">
    <property type="entry name" value="STAS_dom_sf"/>
</dbReference>
<evidence type="ECO:0000259" key="1">
    <source>
        <dbReference type="PROSITE" id="PS50801"/>
    </source>
</evidence>
<keyword evidence="3" id="KW-1185">Reference proteome</keyword>
<sequence length="110" mass="12058">MGKEDQMEDNQAPAPRNFSVSQDMDGVYVLKGELTIHDLEYLKEFLESSAIRSGKVALSFSELVFADTASLQFLASFKRGMGIAHGLVIEGLSPEMEKILRISGLAAHLL</sequence>
<dbReference type="HOGENOM" id="CLU_2166844_0_0_7"/>
<dbReference type="Gene3D" id="3.30.750.24">
    <property type="entry name" value="STAS domain"/>
    <property type="match status" value="1"/>
</dbReference>
<evidence type="ECO:0000313" key="2">
    <source>
        <dbReference type="EMBL" id="ACL06160.1"/>
    </source>
</evidence>
<dbReference type="EMBL" id="CP001322">
    <property type="protein sequence ID" value="ACL06160.1"/>
    <property type="molecule type" value="Genomic_DNA"/>
</dbReference>
<dbReference type="Pfam" id="PF13466">
    <property type="entry name" value="STAS_2"/>
    <property type="match status" value="1"/>
</dbReference>
<accession>B8FCJ7</accession>
<dbReference type="Proteomes" id="UP000000739">
    <property type="component" value="Chromosome"/>
</dbReference>
<name>B8FCJ7_DESAL</name>
<dbReference type="KEGG" id="dal:Dalk_4481"/>
<dbReference type="AlphaFoldDB" id="B8FCJ7"/>
<organism evidence="2 3">
    <name type="scientific">Desulfatibacillum aliphaticivorans</name>
    <dbReference type="NCBI Taxonomy" id="218208"/>
    <lineage>
        <taxon>Bacteria</taxon>
        <taxon>Pseudomonadati</taxon>
        <taxon>Thermodesulfobacteriota</taxon>
        <taxon>Desulfobacteria</taxon>
        <taxon>Desulfobacterales</taxon>
        <taxon>Desulfatibacillaceae</taxon>
        <taxon>Desulfatibacillum</taxon>
    </lineage>
</organism>
<dbReference type="InterPro" id="IPR002645">
    <property type="entry name" value="STAS_dom"/>
</dbReference>
<evidence type="ECO:0000313" key="3">
    <source>
        <dbReference type="Proteomes" id="UP000000739"/>
    </source>
</evidence>
<dbReference type="PROSITE" id="PS50801">
    <property type="entry name" value="STAS"/>
    <property type="match status" value="1"/>
</dbReference>
<proteinExistence type="predicted"/>
<reference evidence="2 3" key="1">
    <citation type="journal article" date="2012" name="Environ. Microbiol.">
        <title>The genome sequence of Desulfatibacillum alkenivorans AK-01: a blueprint for anaerobic alkane oxidation.</title>
        <authorList>
            <person name="Callaghan A.V."/>
            <person name="Morris B.E."/>
            <person name="Pereira I.A."/>
            <person name="McInerney M.J."/>
            <person name="Austin R.N."/>
            <person name="Groves J.T."/>
            <person name="Kukor J.J."/>
            <person name="Suflita J.M."/>
            <person name="Young L.Y."/>
            <person name="Zylstra G.J."/>
            <person name="Wawrik B."/>
        </authorList>
    </citation>
    <scope>NUCLEOTIDE SEQUENCE [LARGE SCALE GENOMIC DNA]</scope>
    <source>
        <strain evidence="2 3">AK-01</strain>
    </source>
</reference>
<dbReference type="CDD" id="cd07043">
    <property type="entry name" value="STAS_anti-anti-sigma_factors"/>
    <property type="match status" value="1"/>
</dbReference>
<protein>
    <recommendedName>
        <fullName evidence="1">STAS domain-containing protein</fullName>
    </recommendedName>
</protein>
<dbReference type="InterPro" id="IPR058548">
    <property type="entry name" value="MlaB-like_STAS"/>
</dbReference>
<dbReference type="SUPFAM" id="SSF52091">
    <property type="entry name" value="SpoIIaa-like"/>
    <property type="match status" value="1"/>
</dbReference>
<gene>
    <name evidence="2" type="ordered locus">Dalk_4481</name>
</gene>
<feature type="domain" description="STAS" evidence="1">
    <location>
        <begin position="27"/>
        <end position="110"/>
    </location>
</feature>
<dbReference type="eggNOG" id="COG1366">
    <property type="taxonomic scope" value="Bacteria"/>
</dbReference>